<accession>A0A2N0I3L4</accession>
<feature type="domain" description="DUF5801" evidence="2">
    <location>
        <begin position="1293"/>
        <end position="1428"/>
    </location>
</feature>
<reference evidence="3 4" key="1">
    <citation type="submission" date="2017-11" db="EMBL/GenBank/DDBJ databases">
        <title>Genomic Encyclopedia of Type Strains, Phase III (KMG-III): the genomes of soil and plant-associated and newly described type strains.</title>
        <authorList>
            <person name="Whitman W."/>
        </authorList>
    </citation>
    <scope>NUCLEOTIDE SEQUENCE [LARGE SCALE GENOMIC DNA]</scope>
    <source>
        <strain evidence="3 4">CGMCC 1.12274</strain>
    </source>
</reference>
<sequence length="2108" mass="219222">MAITINVAPSLVLDETDGVQYGADSTVPQFDYDVLVGYDDTSNDLTSPSLLPDRALDAEFLTYIEGLFAADAAEDAALNFVELIGGASSSGSFITVTAGAGETVNNLYFSVSNGNGLITTVKSIANEDLYFHIDANNSDFATLTTLGGRIVAAFYLDEADNHLSAQVQMVTFEPLRHTDTSSTDEPINFSDVLQVSVASSTNFTFDNLPSGNFLYAAFGNTTSALLITGADLSVSRDGSKFGEVIKNDSDTVNTSQAAPGAQATIGINSQHFVAGGQGQNLVDGDQAVFTFVSGFTELSGQTVPATGTNVEEIAYSAYVNTNGAGIDISQLTGNTPNADIRISVWEADANKATAALDVETSFSYIDNSLPAGTAVVNDDTALNDDTAIPVFQVKVKHAGTTYTFDNANGNGDDTQGGVTVNFENAHTFTVVGLGSYDSVDWTAYANDTFNRVKVQALSTTDPFDLGGVHITQGTTSSVGVGSHLYVDDDAPDITAPGTEPILTVDDSNFAGDDTKDFSGVFLRDFGTDGQALVDPVIYSLGIGAGSTGLLDTLTGQEVVLSIVSGVVYGKVGTEEVFRVSVDGSGNVTLNQSRAVVHDDPDDHDESTSPAMLASDALITLSSTIKDRDGDTDSETILIGRNLNFRDAGPSITAPGDQPVLTVDETILGNNDSDSFASVFLPVYGNDGAAATPVTYALGIAAGPTGLFDTETGLEVVLSVSGGQVFGKVGALTVFVVSVDASGNVSLDQQRAVVHGDPDDPDESDTPAMLADDGLITLTATAHDKDGDSAPITIGIGRNIAFEDDGPILTAPGTPPELTVDESDFGDDDSADFSGVFSPDFGEDGEALSDATTYELGFNAGATGIFDTATDQQVVLSKVNGVIIGSVGTDEVFRVTVDGDGNVTLDQSRAVRHLPNSGPDQSTTLAADDLITLTATITDKDGDHDSETVGIARSLNFKDDAPVASLDRIPDVYATVDESVLTTNAVVPGASLLDPDYSYGADGPGTALYTLDVLDTGPTNLTTTAGDPISLVEFSTTEVRGIYNGNQIAFIVVIDPNNGSILLDQIVALYHPNPDNPNDSVFLDQGYLNAVLTVTDKDGDHDTGEADIGPALEFVDDAPTVQASLVNAPLLTVDESQLGTDDDAGYAAQFTPDYNNDGPSGTIDTTYALSTAGGLSGLTDTLTGNAVYLFEESGKIVGREGTSALDAFGGDAVFEVSVSDTGQVTLDQLRAIVHPTADPDEPKGLSGSNLVVLTATVTDGDGDEASAPLDLTTRLVFKDDGPDATLDRIEGVSAMVDETDLAQNGFVAGASLLTPGIDYGEDGAGSAGYTLDVTDAGPTNLTTTDLQAIHLEEVNSTTVRGIYGAGLVAFEVTIDALTGSVTLDQKVALYHPDDGDDDDSVYLDPGFLDAVLTVTDKDGDSDSDSADIGPALEFQDDGPSVTGSNVTVDVDDDGGAGGNDGGAADDDKLRVTQGSITALFDGGADGLADFTLSIANFDLNNPAPVIYSQGSLLLYHQVGDVLTGYVETNGVSGYQVADREVFTFELNVAGVKGDFEFTLIDQIDHDPGNDENNKDLQIGVVLQAVDGDGDISVAADNIDLTIDADDDSPVILTPDKPGQPGVPDDDATGSNDTITTDGATGKFVYAIGFDDREGTTYSGTNSDLIVTFASGTVFNVVGGTPIAGGPVTWDSEDETQATFRMAFSYVSDPGSGATTDNVAWITFDKDLHTYTFTLDDPILSYGVISLATASNFTGYLKDTHTVTGSQPPVTVAALASDFFVQFTGFEETGGGSDGKNAAQQASQSNNKNLDALAPGEAWSNGDDDNFAAGELFVQSSTWVSVSGIAAGTAGDTMQAGEVLDFNFYRTNPFGYRNLAIFDDPNDPGSPDTPPAVATTGTMFIEFDALDNGEDLVVVLKLVDKDNSNLTTTRAVIVQYQDIFHFAERDQIPDTYVNSDTIDQNDGLIVIESNDYNILQNDNWTIAGAQVVASTEGLSGQGINLNRAVGAGGLSPSTLVDFTTTKDSGGNNGGTWDGDVFKIVNIGFLTEITPDSQFEFNVQVIDFDGDASATQTLTIDIVGGDPDAAALAIVPLLASIPYDTLDMSPLAVIA</sequence>
<dbReference type="InterPro" id="IPR043824">
    <property type="entry name" value="DUF5801"/>
</dbReference>
<feature type="region of interest" description="Disordered" evidence="1">
    <location>
        <begin position="1613"/>
        <end position="1633"/>
    </location>
</feature>
<gene>
    <name evidence="3" type="ORF">B0I00_0967</name>
</gene>
<dbReference type="EMBL" id="PHUF01000002">
    <property type="protein sequence ID" value="PKB25760.1"/>
    <property type="molecule type" value="Genomic_DNA"/>
</dbReference>
<evidence type="ECO:0000313" key="4">
    <source>
        <dbReference type="Proteomes" id="UP000232587"/>
    </source>
</evidence>
<organism evidence="3 4">
    <name type="scientific">Novosphingobium kunmingense</name>
    <dbReference type="NCBI Taxonomy" id="1211806"/>
    <lineage>
        <taxon>Bacteria</taxon>
        <taxon>Pseudomonadati</taxon>
        <taxon>Pseudomonadota</taxon>
        <taxon>Alphaproteobacteria</taxon>
        <taxon>Sphingomonadales</taxon>
        <taxon>Sphingomonadaceae</taxon>
        <taxon>Novosphingobium</taxon>
    </lineage>
</organism>
<dbReference type="OrthoDB" id="7520414at2"/>
<comment type="caution">
    <text evidence="3">The sequence shown here is derived from an EMBL/GenBank/DDBJ whole genome shotgun (WGS) entry which is preliminary data.</text>
</comment>
<name>A0A2N0I3L4_9SPHN</name>
<evidence type="ECO:0000256" key="1">
    <source>
        <dbReference type="SAM" id="MobiDB-lite"/>
    </source>
</evidence>
<feature type="domain" description="DUF5801" evidence="2">
    <location>
        <begin position="817"/>
        <end position="950"/>
    </location>
</feature>
<proteinExistence type="predicted"/>
<dbReference type="Proteomes" id="UP000232587">
    <property type="component" value="Unassembled WGS sequence"/>
</dbReference>
<dbReference type="RefSeq" id="WP_100866161.1">
    <property type="nucleotide sequence ID" value="NZ_PHUF01000002.1"/>
</dbReference>
<feature type="domain" description="DUF5801" evidence="2">
    <location>
        <begin position="660"/>
        <end position="795"/>
    </location>
</feature>
<keyword evidence="4" id="KW-1185">Reference proteome</keyword>
<protein>
    <recommendedName>
        <fullName evidence="2">DUF5801 domain-containing protein</fullName>
    </recommendedName>
</protein>
<evidence type="ECO:0000259" key="2">
    <source>
        <dbReference type="Pfam" id="PF19116"/>
    </source>
</evidence>
<feature type="domain" description="DUF5801" evidence="2">
    <location>
        <begin position="1130"/>
        <end position="1270"/>
    </location>
</feature>
<feature type="domain" description="DUF5801" evidence="2">
    <location>
        <begin position="502"/>
        <end position="638"/>
    </location>
</feature>
<feature type="region of interest" description="Disordered" evidence="1">
    <location>
        <begin position="1417"/>
        <end position="1441"/>
    </location>
</feature>
<dbReference type="Pfam" id="PF19116">
    <property type="entry name" value="DUF5801"/>
    <property type="match status" value="6"/>
</dbReference>
<feature type="domain" description="DUF5801" evidence="2">
    <location>
        <begin position="974"/>
        <end position="1108"/>
    </location>
</feature>
<evidence type="ECO:0000313" key="3">
    <source>
        <dbReference type="EMBL" id="PKB25760.1"/>
    </source>
</evidence>